<organism evidence="1 2">
    <name type="scientific">Tilletia laevis</name>
    <dbReference type="NCBI Taxonomy" id="157183"/>
    <lineage>
        <taxon>Eukaryota</taxon>
        <taxon>Fungi</taxon>
        <taxon>Dikarya</taxon>
        <taxon>Basidiomycota</taxon>
        <taxon>Ustilaginomycotina</taxon>
        <taxon>Exobasidiomycetes</taxon>
        <taxon>Tilletiales</taxon>
        <taxon>Tilletiaceae</taxon>
        <taxon>Tilletia</taxon>
    </lineage>
</organism>
<comment type="caution">
    <text evidence="1">The sequence shown here is derived from an EMBL/GenBank/DDBJ whole genome shotgun (WGS) entry which is preliminary data.</text>
</comment>
<keyword evidence="2" id="KW-1185">Reference proteome</keyword>
<dbReference type="Proteomes" id="UP000836404">
    <property type="component" value="Unassembled WGS sequence"/>
</dbReference>
<protein>
    <submittedName>
        <fullName evidence="1">Uncharacterized protein</fullName>
    </submittedName>
</protein>
<dbReference type="EMBL" id="CAJHJF010007186">
    <property type="protein sequence ID" value="CAD6961755.1"/>
    <property type="molecule type" value="Genomic_DNA"/>
</dbReference>
<evidence type="ECO:0000313" key="1">
    <source>
        <dbReference type="EMBL" id="CAD6961755.1"/>
    </source>
</evidence>
<reference evidence="1 2" key="1">
    <citation type="submission" date="2020-10" db="EMBL/GenBank/DDBJ databases">
        <authorList>
            <person name="Sedaghatjoo S."/>
        </authorList>
    </citation>
    <scope>NUCLEOTIDE SEQUENCE [LARGE SCALE GENOMIC DNA]</scope>
    <source>
        <strain evidence="1 2">LLFL</strain>
    </source>
</reference>
<dbReference type="AlphaFoldDB" id="A0A9N8QMJ6"/>
<name>A0A9N8QMJ6_9BASI</name>
<feature type="non-terminal residue" evidence="1">
    <location>
        <position position="1"/>
    </location>
</feature>
<sequence length="19" mass="2106">STSTTADANLSPFFSYKRL</sequence>
<gene>
    <name evidence="1" type="ORF">JKILLFL_G4855</name>
</gene>
<accession>A0A9N8QMJ6</accession>
<evidence type="ECO:0000313" key="2">
    <source>
        <dbReference type="Proteomes" id="UP000836404"/>
    </source>
</evidence>
<proteinExistence type="predicted"/>